<evidence type="ECO:0000313" key="1">
    <source>
        <dbReference type="EMBL" id="GKZ27966.1"/>
    </source>
</evidence>
<comment type="caution">
    <text evidence="1">The sequence shown here is derived from an EMBL/GenBank/DDBJ whole genome shotgun (WGS) entry which is preliminary data.</text>
</comment>
<gene>
    <name evidence="1" type="ORF">AbraCBS73388_007817</name>
</gene>
<dbReference type="AlphaFoldDB" id="A0A9W6DUI9"/>
<dbReference type="EMBL" id="BROQ01000441">
    <property type="protein sequence ID" value="GKZ27966.1"/>
    <property type="molecule type" value="Genomic_DNA"/>
</dbReference>
<protein>
    <submittedName>
        <fullName evidence="1">Uncharacterized protein</fullName>
    </submittedName>
</protein>
<evidence type="ECO:0000313" key="2">
    <source>
        <dbReference type="Proteomes" id="UP001143548"/>
    </source>
</evidence>
<dbReference type="Proteomes" id="UP001143548">
    <property type="component" value="Unassembled WGS sequence"/>
</dbReference>
<sequence length="108" mass="12111">MVVYKCTFCDRSFENQAPSTPACEIAYSGEAFSVQDMPKGIRTAVSPLMDQVRRMPNGYRELRSRSFIAEKNHGNAQLGHDLAVHCNIEMTHLGGFPPEIFQGFKDTL</sequence>
<organism evidence="1 2">
    <name type="scientific">Aspergillus brasiliensis</name>
    <dbReference type="NCBI Taxonomy" id="319629"/>
    <lineage>
        <taxon>Eukaryota</taxon>
        <taxon>Fungi</taxon>
        <taxon>Dikarya</taxon>
        <taxon>Ascomycota</taxon>
        <taxon>Pezizomycotina</taxon>
        <taxon>Eurotiomycetes</taxon>
        <taxon>Eurotiomycetidae</taxon>
        <taxon>Eurotiales</taxon>
        <taxon>Aspergillaceae</taxon>
        <taxon>Aspergillus</taxon>
        <taxon>Aspergillus subgen. Circumdati</taxon>
    </lineage>
</organism>
<accession>A0A9W6DUI9</accession>
<proteinExistence type="predicted"/>
<name>A0A9W6DUI9_9EURO</name>
<reference evidence="1" key="1">
    <citation type="submission" date="2022-07" db="EMBL/GenBank/DDBJ databases">
        <title>Taxonomy of Aspergillus series Nigri: significant species reduction supported by multi-species coalescent approaches.</title>
        <authorList>
            <person name="Bian C."/>
            <person name="Kusuya Y."/>
            <person name="Sklenar F."/>
            <person name="D'hooge E."/>
            <person name="Yaguchi T."/>
            <person name="Takahashi H."/>
            <person name="Hubka V."/>
        </authorList>
    </citation>
    <scope>NUCLEOTIDE SEQUENCE</scope>
    <source>
        <strain evidence="1">CBS 733.88</strain>
    </source>
</reference>